<dbReference type="AlphaFoldDB" id="L8GG09"/>
<evidence type="ECO:0000313" key="2">
    <source>
        <dbReference type="Proteomes" id="UP000011083"/>
    </source>
</evidence>
<keyword evidence="2" id="KW-1185">Reference proteome</keyword>
<evidence type="ECO:0000313" key="1">
    <source>
        <dbReference type="EMBL" id="ELR11096.1"/>
    </source>
</evidence>
<reference evidence="1 2" key="1">
    <citation type="journal article" date="2013" name="Genome Biol.">
        <title>Genome of Acanthamoeba castellanii highlights extensive lateral gene transfer and early evolution of tyrosine kinase signaling.</title>
        <authorList>
            <person name="Clarke M."/>
            <person name="Lohan A.J."/>
            <person name="Liu B."/>
            <person name="Lagkouvardos I."/>
            <person name="Roy S."/>
            <person name="Zafar N."/>
            <person name="Bertelli C."/>
            <person name="Schilde C."/>
            <person name="Kianianmomeni A."/>
            <person name="Burglin T.R."/>
            <person name="Frech C."/>
            <person name="Turcotte B."/>
            <person name="Kopec K.O."/>
            <person name="Synnott J.M."/>
            <person name="Choo C."/>
            <person name="Paponov I."/>
            <person name="Finkler A."/>
            <person name="Soon Heng Tan C."/>
            <person name="Hutchins A.P."/>
            <person name="Weinmeier T."/>
            <person name="Rattei T."/>
            <person name="Chu J.S."/>
            <person name="Gimenez G."/>
            <person name="Irimia M."/>
            <person name="Rigden D.J."/>
            <person name="Fitzpatrick D.A."/>
            <person name="Lorenzo-Morales J."/>
            <person name="Bateman A."/>
            <person name="Chiu C.H."/>
            <person name="Tang P."/>
            <person name="Hegemann P."/>
            <person name="Fromm H."/>
            <person name="Raoult D."/>
            <person name="Greub G."/>
            <person name="Miranda-Saavedra D."/>
            <person name="Chen N."/>
            <person name="Nash P."/>
            <person name="Ginger M.L."/>
            <person name="Horn M."/>
            <person name="Schaap P."/>
            <person name="Caler L."/>
            <person name="Loftus B."/>
        </authorList>
    </citation>
    <scope>NUCLEOTIDE SEQUENCE [LARGE SCALE GENOMIC DNA]</scope>
    <source>
        <strain evidence="1 2">Neff</strain>
    </source>
</reference>
<gene>
    <name evidence="1" type="ORF">ACA1_327700</name>
</gene>
<organism evidence="1 2">
    <name type="scientific">Acanthamoeba castellanii (strain ATCC 30010 / Neff)</name>
    <dbReference type="NCBI Taxonomy" id="1257118"/>
    <lineage>
        <taxon>Eukaryota</taxon>
        <taxon>Amoebozoa</taxon>
        <taxon>Discosea</taxon>
        <taxon>Longamoebia</taxon>
        <taxon>Centramoebida</taxon>
        <taxon>Acanthamoebidae</taxon>
        <taxon>Acanthamoeba</taxon>
    </lineage>
</organism>
<sequence length="136" mass="14370">GGSNDKKHIENNVTNTEWDVIIVGSGLSGLTAAYRLLQANPGLRVLIVDSLDGFGGRTKSIALPQYNAKVSVGGTFSLFEHHDTLNLAAEVGCSPEVPLPITAANLALFSPDLVGLVNTPLGLPLFFELMWKGAKV</sequence>
<feature type="non-terminal residue" evidence="1">
    <location>
        <position position="136"/>
    </location>
</feature>
<dbReference type="VEuPathDB" id="AmoebaDB:ACA1_327700"/>
<dbReference type="EMBL" id="KB008158">
    <property type="protein sequence ID" value="ELR11096.1"/>
    <property type="molecule type" value="Genomic_DNA"/>
</dbReference>
<dbReference type="GeneID" id="14911518"/>
<dbReference type="PANTHER" id="PTHR43563:SF1">
    <property type="entry name" value="AMINE OXIDASE [FLAVIN-CONTAINING] B"/>
    <property type="match status" value="1"/>
</dbReference>
<dbReference type="GO" id="GO:0016491">
    <property type="term" value="F:oxidoreductase activity"/>
    <property type="evidence" value="ECO:0007669"/>
    <property type="project" value="UniProtKB-ARBA"/>
</dbReference>
<dbReference type="OrthoDB" id="7777654at2759"/>
<dbReference type="Pfam" id="PF13450">
    <property type="entry name" value="NAD_binding_8"/>
    <property type="match status" value="1"/>
</dbReference>
<dbReference type="SUPFAM" id="SSF51905">
    <property type="entry name" value="FAD/NAD(P)-binding domain"/>
    <property type="match status" value="1"/>
</dbReference>
<dbReference type="KEGG" id="acan:ACA1_327700"/>
<feature type="non-terminal residue" evidence="1">
    <location>
        <position position="1"/>
    </location>
</feature>
<protein>
    <submittedName>
        <fullName evidence="1">Uncharacterized protein</fullName>
    </submittedName>
</protein>
<dbReference type="PANTHER" id="PTHR43563">
    <property type="entry name" value="AMINE OXIDASE"/>
    <property type="match status" value="1"/>
</dbReference>
<dbReference type="InterPro" id="IPR036188">
    <property type="entry name" value="FAD/NAD-bd_sf"/>
</dbReference>
<dbReference type="RefSeq" id="XP_004333109.1">
    <property type="nucleotide sequence ID" value="XM_004333061.1"/>
</dbReference>
<proteinExistence type="predicted"/>
<dbReference type="Gene3D" id="3.50.50.60">
    <property type="entry name" value="FAD/NAD(P)-binding domain"/>
    <property type="match status" value="1"/>
</dbReference>
<name>L8GG09_ACACF</name>
<dbReference type="SMR" id="L8GG09"/>
<dbReference type="InterPro" id="IPR050703">
    <property type="entry name" value="Flavin_MAO"/>
</dbReference>
<accession>L8GG09</accession>
<dbReference type="Proteomes" id="UP000011083">
    <property type="component" value="Unassembled WGS sequence"/>
</dbReference>